<protein>
    <submittedName>
        <fullName evidence="3">Uncharacterized protein</fullName>
    </submittedName>
</protein>
<keyword evidence="2" id="KW-0732">Signal</keyword>
<dbReference type="EMBL" id="BLXT01008169">
    <property type="protein sequence ID" value="GFO46134.1"/>
    <property type="molecule type" value="Genomic_DNA"/>
</dbReference>
<gene>
    <name evidence="3" type="ORF">PoB_007263900</name>
</gene>
<evidence type="ECO:0000313" key="3">
    <source>
        <dbReference type="EMBL" id="GFO46134.1"/>
    </source>
</evidence>
<dbReference type="Proteomes" id="UP000735302">
    <property type="component" value="Unassembled WGS sequence"/>
</dbReference>
<keyword evidence="4" id="KW-1185">Reference proteome</keyword>
<feature type="region of interest" description="Disordered" evidence="1">
    <location>
        <begin position="175"/>
        <end position="230"/>
    </location>
</feature>
<evidence type="ECO:0000256" key="1">
    <source>
        <dbReference type="SAM" id="MobiDB-lite"/>
    </source>
</evidence>
<evidence type="ECO:0000256" key="2">
    <source>
        <dbReference type="SAM" id="SignalP"/>
    </source>
</evidence>
<feature type="compositionally biased region" description="Polar residues" evidence="1">
    <location>
        <begin position="175"/>
        <end position="190"/>
    </location>
</feature>
<name>A0AAV4DPJ0_9GAST</name>
<sequence length="333" mass="35889">MSQSVIFLSLLVAFTVTVFEADSFTSAHVLNNANVSTSGIGTKTDLRSVDGQLGLGADALEEIKKYIEELGKLLKQAIDEAAHNATGQGGGNSKILSKQMKKFIKQELIKTLRAEIEDAGDKPTADSRIKNCRKFKQQVSNIVGFQFKSDSSSSVNFTQACLILKQIAQATTDDLNKNNTSSGGTQSNPDCGSACDPNSNKDRGGDGDSNTNMYNDTNTIPPDDYSMDSNNTKTIIETNLDIMSKINNLLKGNTSDSSNDNKNNNNKPKDDTHSGQSILDDALDMFRSSFRSQSSLSGTLPPHQISDKGNVSKAIDKIQAIIDKDLELSTGTD</sequence>
<evidence type="ECO:0000313" key="4">
    <source>
        <dbReference type="Proteomes" id="UP000735302"/>
    </source>
</evidence>
<accession>A0AAV4DPJ0</accession>
<organism evidence="3 4">
    <name type="scientific">Plakobranchus ocellatus</name>
    <dbReference type="NCBI Taxonomy" id="259542"/>
    <lineage>
        <taxon>Eukaryota</taxon>
        <taxon>Metazoa</taxon>
        <taxon>Spiralia</taxon>
        <taxon>Lophotrochozoa</taxon>
        <taxon>Mollusca</taxon>
        <taxon>Gastropoda</taxon>
        <taxon>Heterobranchia</taxon>
        <taxon>Euthyneura</taxon>
        <taxon>Panpulmonata</taxon>
        <taxon>Sacoglossa</taxon>
        <taxon>Placobranchoidea</taxon>
        <taxon>Plakobranchidae</taxon>
        <taxon>Plakobranchus</taxon>
    </lineage>
</organism>
<feature type="chain" id="PRO_5043517459" evidence="2">
    <location>
        <begin position="22"/>
        <end position="333"/>
    </location>
</feature>
<feature type="compositionally biased region" description="Polar residues" evidence="1">
    <location>
        <begin position="208"/>
        <end position="220"/>
    </location>
</feature>
<proteinExistence type="predicted"/>
<feature type="signal peptide" evidence="2">
    <location>
        <begin position="1"/>
        <end position="21"/>
    </location>
</feature>
<feature type="compositionally biased region" description="Low complexity" evidence="1">
    <location>
        <begin position="253"/>
        <end position="266"/>
    </location>
</feature>
<dbReference type="AlphaFoldDB" id="A0AAV4DPJ0"/>
<feature type="region of interest" description="Disordered" evidence="1">
    <location>
        <begin position="251"/>
        <end position="276"/>
    </location>
</feature>
<reference evidence="3 4" key="1">
    <citation type="journal article" date="2021" name="Elife">
        <title>Chloroplast acquisition without the gene transfer in kleptoplastic sea slugs, Plakobranchus ocellatus.</title>
        <authorList>
            <person name="Maeda T."/>
            <person name="Takahashi S."/>
            <person name="Yoshida T."/>
            <person name="Shimamura S."/>
            <person name="Takaki Y."/>
            <person name="Nagai Y."/>
            <person name="Toyoda A."/>
            <person name="Suzuki Y."/>
            <person name="Arimoto A."/>
            <person name="Ishii H."/>
            <person name="Satoh N."/>
            <person name="Nishiyama T."/>
            <person name="Hasebe M."/>
            <person name="Maruyama T."/>
            <person name="Minagawa J."/>
            <person name="Obokata J."/>
            <person name="Shigenobu S."/>
        </authorList>
    </citation>
    <scope>NUCLEOTIDE SEQUENCE [LARGE SCALE GENOMIC DNA]</scope>
</reference>
<comment type="caution">
    <text evidence="3">The sequence shown here is derived from an EMBL/GenBank/DDBJ whole genome shotgun (WGS) entry which is preliminary data.</text>
</comment>